<evidence type="ECO:0000256" key="1">
    <source>
        <dbReference type="SAM" id="Phobius"/>
    </source>
</evidence>
<gene>
    <name evidence="2" type="ORF">GCM10023333_19000</name>
</gene>
<keyword evidence="3" id="KW-1185">Reference proteome</keyword>
<keyword evidence="1" id="KW-0812">Transmembrane</keyword>
<dbReference type="EMBL" id="BAABJZ010000059">
    <property type="protein sequence ID" value="GAA4885799.1"/>
    <property type="molecule type" value="Genomic_DNA"/>
</dbReference>
<comment type="caution">
    <text evidence="2">The sequence shown here is derived from an EMBL/GenBank/DDBJ whole genome shotgun (WGS) entry which is preliminary data.</text>
</comment>
<evidence type="ECO:0000313" key="2">
    <source>
        <dbReference type="EMBL" id="GAA4885799.1"/>
    </source>
</evidence>
<feature type="transmembrane region" description="Helical" evidence="1">
    <location>
        <begin position="12"/>
        <end position="30"/>
    </location>
</feature>
<proteinExistence type="predicted"/>
<keyword evidence="1" id="KW-1133">Transmembrane helix</keyword>
<evidence type="ECO:0000313" key="3">
    <source>
        <dbReference type="Proteomes" id="UP001499988"/>
    </source>
</evidence>
<reference evidence="3" key="1">
    <citation type="journal article" date="2019" name="Int. J. Syst. Evol. Microbiol.">
        <title>The Global Catalogue of Microorganisms (GCM) 10K type strain sequencing project: providing services to taxonomists for standard genome sequencing and annotation.</title>
        <authorList>
            <consortium name="The Broad Institute Genomics Platform"/>
            <consortium name="The Broad Institute Genome Sequencing Center for Infectious Disease"/>
            <person name="Wu L."/>
            <person name="Ma J."/>
        </authorList>
    </citation>
    <scope>NUCLEOTIDE SEQUENCE [LARGE SCALE GENOMIC DNA]</scope>
    <source>
        <strain evidence="3">JCM 18401</strain>
    </source>
</reference>
<feature type="transmembrane region" description="Helical" evidence="1">
    <location>
        <begin position="81"/>
        <end position="101"/>
    </location>
</feature>
<protein>
    <submittedName>
        <fullName evidence="2">Uncharacterized protein</fullName>
    </submittedName>
</protein>
<accession>A0ABP9ESY1</accession>
<dbReference type="RefSeq" id="WP_345335136.1">
    <property type="nucleotide sequence ID" value="NZ_BAABJZ010000059.1"/>
</dbReference>
<name>A0ABP9ESY1_9GAMM</name>
<dbReference type="Proteomes" id="UP001499988">
    <property type="component" value="Unassembled WGS sequence"/>
</dbReference>
<sequence>MTLRELKLAGIGYGLYMMAFFIAFAPYAFVSDAAEAGQMMSGLGGWAFILASLLIPIGWGFNVWGGLRALKTLIAGPNGQAFAALLLNLLPALLLPALLWANRAIIF</sequence>
<keyword evidence="1" id="KW-0472">Membrane</keyword>
<feature type="transmembrane region" description="Helical" evidence="1">
    <location>
        <begin position="42"/>
        <end position="61"/>
    </location>
</feature>
<organism evidence="2 3">
    <name type="scientific">Ferrimonas pelagia</name>
    <dbReference type="NCBI Taxonomy" id="1177826"/>
    <lineage>
        <taxon>Bacteria</taxon>
        <taxon>Pseudomonadati</taxon>
        <taxon>Pseudomonadota</taxon>
        <taxon>Gammaproteobacteria</taxon>
        <taxon>Alteromonadales</taxon>
        <taxon>Ferrimonadaceae</taxon>
        <taxon>Ferrimonas</taxon>
    </lineage>
</organism>